<reference evidence="2" key="1">
    <citation type="journal article" date="2014" name="Int. J. Syst. Evol. Microbiol.">
        <title>Complete genome sequence of Corynebacterium casei LMG S-19264T (=DSM 44701T), isolated from a smear-ripened cheese.</title>
        <authorList>
            <consortium name="US DOE Joint Genome Institute (JGI-PGF)"/>
            <person name="Walter F."/>
            <person name="Albersmeier A."/>
            <person name="Kalinowski J."/>
            <person name="Ruckert C."/>
        </authorList>
    </citation>
    <scope>NUCLEOTIDE SEQUENCE</scope>
    <source>
        <strain evidence="2">JCM 4956</strain>
    </source>
</reference>
<feature type="compositionally biased region" description="Low complexity" evidence="1">
    <location>
        <begin position="8"/>
        <end position="21"/>
    </location>
</feature>
<protein>
    <submittedName>
        <fullName evidence="2">Uncharacterized protein</fullName>
    </submittedName>
</protein>
<gene>
    <name evidence="2" type="ORF">GCM10010515_57430</name>
</gene>
<organism evidence="2 3">
    <name type="scientific">Streptomyces fructofermentans</name>
    <dbReference type="NCBI Taxonomy" id="152141"/>
    <lineage>
        <taxon>Bacteria</taxon>
        <taxon>Bacillati</taxon>
        <taxon>Actinomycetota</taxon>
        <taxon>Actinomycetes</taxon>
        <taxon>Kitasatosporales</taxon>
        <taxon>Streptomycetaceae</taxon>
        <taxon>Streptomyces</taxon>
    </lineage>
</organism>
<dbReference type="EMBL" id="BMWD01000024">
    <property type="protein sequence ID" value="GGX82436.1"/>
    <property type="molecule type" value="Genomic_DNA"/>
</dbReference>
<evidence type="ECO:0000313" key="3">
    <source>
        <dbReference type="Proteomes" id="UP000645555"/>
    </source>
</evidence>
<dbReference type="Proteomes" id="UP000645555">
    <property type="component" value="Unassembled WGS sequence"/>
</dbReference>
<sequence>MSRLALTAPPSASSSNAPSESDVMAASPGGTTSASGRASMLVLSIMRRLGTLYGIAILDPEASGAVALEDLKGRAGQETGV</sequence>
<evidence type="ECO:0000256" key="1">
    <source>
        <dbReference type="SAM" id="MobiDB-lite"/>
    </source>
</evidence>
<dbReference type="AlphaFoldDB" id="A0A918U1T8"/>
<keyword evidence="3" id="KW-1185">Reference proteome</keyword>
<proteinExistence type="predicted"/>
<evidence type="ECO:0000313" key="2">
    <source>
        <dbReference type="EMBL" id="GGX82436.1"/>
    </source>
</evidence>
<reference evidence="2" key="2">
    <citation type="submission" date="2020-09" db="EMBL/GenBank/DDBJ databases">
        <authorList>
            <person name="Sun Q."/>
            <person name="Ohkuma M."/>
        </authorList>
    </citation>
    <scope>NUCLEOTIDE SEQUENCE</scope>
    <source>
        <strain evidence="2">JCM 4956</strain>
    </source>
</reference>
<comment type="caution">
    <text evidence="2">The sequence shown here is derived from an EMBL/GenBank/DDBJ whole genome shotgun (WGS) entry which is preliminary data.</text>
</comment>
<feature type="region of interest" description="Disordered" evidence="1">
    <location>
        <begin position="1"/>
        <end position="35"/>
    </location>
</feature>
<accession>A0A918U1T8</accession>
<name>A0A918U1T8_9ACTN</name>